<evidence type="ECO:0000313" key="2">
    <source>
        <dbReference type="Proteomes" id="UP000548582"/>
    </source>
</evidence>
<dbReference type="AlphaFoldDB" id="A0A848E8Y3"/>
<reference evidence="1 2" key="1">
    <citation type="submission" date="2020-03" db="EMBL/GenBank/DDBJ databases">
        <authorList>
            <person name="Sun Q."/>
        </authorList>
    </citation>
    <scope>NUCLEOTIDE SEQUENCE [LARGE SCALE GENOMIC DNA]</scope>
    <source>
        <strain evidence="1 2">JC162</strain>
    </source>
</reference>
<dbReference type="RefSeq" id="WP_170052828.1">
    <property type="nucleotide sequence ID" value="NZ_JABBKX010000001.1"/>
</dbReference>
<accession>A0A848E8Y3</accession>
<dbReference type="SUPFAM" id="SSF54593">
    <property type="entry name" value="Glyoxalase/Bleomycin resistance protein/Dihydroxybiphenyl dioxygenase"/>
    <property type="match status" value="1"/>
</dbReference>
<evidence type="ECO:0000313" key="1">
    <source>
        <dbReference type="EMBL" id="NMJ40622.1"/>
    </source>
</evidence>
<gene>
    <name evidence="1" type="ORF">GWK16_05185</name>
</gene>
<name>A0A848E8Y3_9PROT</name>
<proteinExistence type="predicted"/>
<comment type="caution">
    <text evidence="1">The sequence shown here is derived from an EMBL/GenBank/DDBJ whole genome shotgun (WGS) entry which is preliminary data.</text>
</comment>
<dbReference type="Gene3D" id="3.10.180.10">
    <property type="entry name" value="2,3-Dihydroxybiphenyl 1,2-Dioxygenase, domain 1"/>
    <property type="match status" value="1"/>
</dbReference>
<organism evidence="1 2">
    <name type="scientific">Neoroseomonas marina</name>
    <dbReference type="NCBI Taxonomy" id="1232220"/>
    <lineage>
        <taxon>Bacteria</taxon>
        <taxon>Pseudomonadati</taxon>
        <taxon>Pseudomonadota</taxon>
        <taxon>Alphaproteobacteria</taxon>
        <taxon>Acetobacterales</taxon>
        <taxon>Acetobacteraceae</taxon>
        <taxon>Neoroseomonas</taxon>
    </lineage>
</organism>
<dbReference type="PANTHER" id="PTHR35006:SF1">
    <property type="entry name" value="BLL2941 PROTEIN"/>
    <property type="match status" value="1"/>
</dbReference>
<dbReference type="EMBL" id="JABBKX010000001">
    <property type="protein sequence ID" value="NMJ40622.1"/>
    <property type="molecule type" value="Genomic_DNA"/>
</dbReference>
<protein>
    <submittedName>
        <fullName evidence="1">VOC family protein</fullName>
    </submittedName>
</protein>
<keyword evidence="2" id="KW-1185">Reference proteome</keyword>
<dbReference type="InterPro" id="IPR029068">
    <property type="entry name" value="Glyas_Bleomycin-R_OHBP_Dase"/>
</dbReference>
<dbReference type="CDD" id="cd07262">
    <property type="entry name" value="VOC_like"/>
    <property type="match status" value="1"/>
</dbReference>
<dbReference type="Proteomes" id="UP000548582">
    <property type="component" value="Unassembled WGS sequence"/>
</dbReference>
<dbReference type="PANTHER" id="PTHR35006">
    <property type="entry name" value="GLYOXALASE FAMILY PROTEIN (AFU_ORTHOLOGUE AFUA_5G14830)"/>
    <property type="match status" value="1"/>
</dbReference>
<sequence length="144" mass="15195">MLDYVTIGANDLIRSGQFYTAILVPLGYERNQTAEGIEFTLRHASGPVSGAVYVKRPFDGQKATAGNGSMNAFRAATQAMVRDLHAAGLEAGGSDEGGPGFRAEYSDHFYVGYLRDPVGNKIAIFCSNPAEGRRDGGSSSRGAG</sequence>